<keyword evidence="2" id="KW-1185">Reference proteome</keyword>
<dbReference type="InterPro" id="IPR037010">
    <property type="entry name" value="VitB12-dep_Met_synth_activ_sf"/>
</dbReference>
<dbReference type="RefSeq" id="WP_205133905.1">
    <property type="nucleotide sequence ID" value="NZ_JACSNT010000010.1"/>
</dbReference>
<comment type="caution">
    <text evidence="1">The sequence shown here is derived from an EMBL/GenBank/DDBJ whole genome shotgun (WGS) entry which is preliminary data.</text>
</comment>
<reference evidence="1 2" key="1">
    <citation type="journal article" date="2021" name="Sci. Rep.">
        <title>The distribution of antibiotic resistance genes in chicken gut microbiota commensals.</title>
        <authorList>
            <person name="Juricova H."/>
            <person name="Matiasovicova J."/>
            <person name="Kubasova T."/>
            <person name="Cejkova D."/>
            <person name="Rychlik I."/>
        </authorList>
    </citation>
    <scope>NUCLEOTIDE SEQUENCE [LARGE SCALE GENOMIC DNA]</scope>
    <source>
        <strain evidence="1 2">An431b</strain>
    </source>
</reference>
<gene>
    <name evidence="1" type="ORF">H9X83_08690</name>
</gene>
<evidence type="ECO:0000313" key="1">
    <source>
        <dbReference type="EMBL" id="MBM6878233.1"/>
    </source>
</evidence>
<dbReference type="Gene3D" id="3.40.109.40">
    <property type="match status" value="1"/>
</dbReference>
<protein>
    <submittedName>
        <fullName evidence="1">Vitamin B12 dependent methionine synthase activation subunit</fullName>
    </submittedName>
</protein>
<dbReference type="SUPFAM" id="SSF56507">
    <property type="entry name" value="Methionine synthase activation domain-like"/>
    <property type="match status" value="1"/>
</dbReference>
<organism evidence="1 2">
    <name type="scientific">Anaerotignum lactatifermentans</name>
    <dbReference type="NCBI Taxonomy" id="160404"/>
    <lineage>
        <taxon>Bacteria</taxon>
        <taxon>Bacillati</taxon>
        <taxon>Bacillota</taxon>
        <taxon>Clostridia</taxon>
        <taxon>Lachnospirales</taxon>
        <taxon>Anaerotignaceae</taxon>
        <taxon>Anaerotignum</taxon>
    </lineage>
</organism>
<dbReference type="Proteomes" id="UP000729290">
    <property type="component" value="Unassembled WGS sequence"/>
</dbReference>
<evidence type="ECO:0000313" key="2">
    <source>
        <dbReference type="Proteomes" id="UP000729290"/>
    </source>
</evidence>
<name>A0ABS2GC88_9FIRM</name>
<dbReference type="EMBL" id="JACSNV010000011">
    <property type="protein sequence ID" value="MBM6878233.1"/>
    <property type="molecule type" value="Genomic_DNA"/>
</dbReference>
<proteinExistence type="predicted"/>
<accession>A0ABS2GC88</accession>
<sequence>MVIQKKIYLPPPVQEREIFRYAGCREIKEEFRQQMEECLAETKGKFQYQVCWAEYPVHIDGDKLDLTFARVKSHALAKNLAGCEKILLFLATIGLGIDRLITRYSRVSPVKALWFQAIGAERIESLCDLFCEERDRELLPKGQQLRPRFSPGYGDLPLALQKEIFCVFEREKTGVFLNESLLMTPSKSVTAIAGIGTKKEIQKEEKCGSCQKADCPFKR</sequence>